<evidence type="ECO:0000259" key="2">
    <source>
        <dbReference type="Pfam" id="PF00582"/>
    </source>
</evidence>
<proteinExistence type="inferred from homology"/>
<dbReference type="InterPro" id="IPR006015">
    <property type="entry name" value="Universal_stress_UspA"/>
</dbReference>
<organism evidence="3 4">
    <name type="scientific">Flexivirga alba</name>
    <dbReference type="NCBI Taxonomy" id="702742"/>
    <lineage>
        <taxon>Bacteria</taxon>
        <taxon>Bacillati</taxon>
        <taxon>Actinomycetota</taxon>
        <taxon>Actinomycetes</taxon>
        <taxon>Micrococcales</taxon>
        <taxon>Dermacoccaceae</taxon>
        <taxon>Flexivirga</taxon>
    </lineage>
</organism>
<dbReference type="CDD" id="cd00293">
    <property type="entry name" value="USP-like"/>
    <property type="match status" value="1"/>
</dbReference>
<dbReference type="PRINTS" id="PR01438">
    <property type="entry name" value="UNVRSLSTRESS"/>
</dbReference>
<dbReference type="Pfam" id="PF00582">
    <property type="entry name" value="Usp"/>
    <property type="match status" value="1"/>
</dbReference>
<dbReference type="PANTHER" id="PTHR46268:SF6">
    <property type="entry name" value="UNIVERSAL STRESS PROTEIN UP12"/>
    <property type="match status" value="1"/>
</dbReference>
<protein>
    <submittedName>
        <fullName evidence="3">Universal stress protein</fullName>
    </submittedName>
</protein>
<dbReference type="RefSeq" id="WP_382404907.1">
    <property type="nucleotide sequence ID" value="NZ_JBHSWH010000001.1"/>
</dbReference>
<gene>
    <name evidence="3" type="ORF">ACFQDH_19375</name>
</gene>
<reference evidence="4" key="1">
    <citation type="journal article" date="2019" name="Int. J. Syst. Evol. Microbiol.">
        <title>The Global Catalogue of Microorganisms (GCM) 10K type strain sequencing project: providing services to taxonomists for standard genome sequencing and annotation.</title>
        <authorList>
            <consortium name="The Broad Institute Genomics Platform"/>
            <consortium name="The Broad Institute Genome Sequencing Center for Infectious Disease"/>
            <person name="Wu L."/>
            <person name="Ma J."/>
        </authorList>
    </citation>
    <scope>NUCLEOTIDE SEQUENCE [LARGE SCALE GENOMIC DNA]</scope>
    <source>
        <strain evidence="4">CCUG 58127</strain>
    </source>
</reference>
<accession>A0ABW2AK81</accession>
<dbReference type="Gene3D" id="3.40.50.12370">
    <property type="match status" value="1"/>
</dbReference>
<dbReference type="PANTHER" id="PTHR46268">
    <property type="entry name" value="STRESS RESPONSE PROTEIN NHAX"/>
    <property type="match status" value="1"/>
</dbReference>
<comment type="caution">
    <text evidence="3">The sequence shown here is derived from an EMBL/GenBank/DDBJ whole genome shotgun (WGS) entry which is preliminary data.</text>
</comment>
<feature type="domain" description="UspA" evidence="2">
    <location>
        <begin position="29"/>
        <end position="164"/>
    </location>
</feature>
<dbReference type="InterPro" id="IPR006016">
    <property type="entry name" value="UspA"/>
</dbReference>
<comment type="similarity">
    <text evidence="1">Belongs to the universal stress protein A family.</text>
</comment>
<keyword evidence="4" id="KW-1185">Reference proteome</keyword>
<name>A0ABW2AK81_9MICO</name>
<evidence type="ECO:0000313" key="3">
    <source>
        <dbReference type="EMBL" id="MFC6707353.1"/>
    </source>
</evidence>
<dbReference type="SUPFAM" id="SSF52402">
    <property type="entry name" value="Adenine nucleotide alpha hydrolases-like"/>
    <property type="match status" value="1"/>
</dbReference>
<dbReference type="EMBL" id="JBHSWH010000001">
    <property type="protein sequence ID" value="MFC6707353.1"/>
    <property type="molecule type" value="Genomic_DNA"/>
</dbReference>
<evidence type="ECO:0000256" key="1">
    <source>
        <dbReference type="ARBA" id="ARBA00008791"/>
    </source>
</evidence>
<dbReference type="Proteomes" id="UP001596298">
    <property type="component" value="Unassembled WGS sequence"/>
</dbReference>
<evidence type="ECO:0000313" key="4">
    <source>
        <dbReference type="Proteomes" id="UP001596298"/>
    </source>
</evidence>
<sequence>MLGSVGYAVSAHAACPAVIVRGADAGRLDRVVLAYDGSEPAERDAVFAAETAQKAGASLHIVGAWSDPSVTYGLPVVGDAKEIAEDVHKELQAARESVLATHPELTVTTEVTRGEAPVEIARIAAGAGLLVVGSRGRGGFRSLLLGSVSRRLVSTAPCPVAVVR</sequence>